<accession>F8QK51</accession>
<dbReference type="PROSITE" id="PS50878">
    <property type="entry name" value="RT_POL"/>
    <property type="match status" value="1"/>
</dbReference>
<reference evidence="3" key="1">
    <citation type="journal article" date="2011" name="Science">
        <title>The plant cell wall-decomposing machinery underlies the functional diversity of forest fungi.</title>
        <authorList>
            <person name="Eastwood D.C."/>
            <person name="Floudas D."/>
            <person name="Binder M."/>
            <person name="Majcherczyk A."/>
            <person name="Schneider P."/>
            <person name="Aerts A."/>
            <person name="Asiegbu F.O."/>
            <person name="Baker S.E."/>
            <person name="Barry K."/>
            <person name="Bendiksby M."/>
            <person name="Blumentritt M."/>
            <person name="Coutinho P.M."/>
            <person name="Cullen D."/>
            <person name="de Vries R.P."/>
            <person name="Gathman A."/>
            <person name="Goodell B."/>
            <person name="Henrissat B."/>
            <person name="Ihrmark K."/>
            <person name="Kauserud H."/>
            <person name="Kohler A."/>
            <person name="LaButti K."/>
            <person name="Lapidus A."/>
            <person name="Lavin J.L."/>
            <person name="Lee Y.-H."/>
            <person name="Lindquist E."/>
            <person name="Lilly W."/>
            <person name="Lucas S."/>
            <person name="Morin E."/>
            <person name="Murat C."/>
            <person name="Oguiza J.A."/>
            <person name="Park J."/>
            <person name="Pisabarro A.G."/>
            <person name="Riley R."/>
            <person name="Rosling A."/>
            <person name="Salamov A."/>
            <person name="Schmidt O."/>
            <person name="Schmutz J."/>
            <person name="Skrede I."/>
            <person name="Stenlid J."/>
            <person name="Wiebenga A."/>
            <person name="Xie X."/>
            <person name="Kuees U."/>
            <person name="Hibbett D.S."/>
            <person name="Hoffmeister D."/>
            <person name="Hoegberg N."/>
            <person name="Martin F."/>
            <person name="Grigoriev I.V."/>
            <person name="Watkinson S.C."/>
        </authorList>
    </citation>
    <scope>NUCLEOTIDE SEQUENCE [LARGE SCALE GENOMIC DNA]</scope>
    <source>
        <strain evidence="3">strain S7.3</strain>
    </source>
</reference>
<evidence type="ECO:0000313" key="2">
    <source>
        <dbReference type="EMBL" id="EGN91319.1"/>
    </source>
</evidence>
<keyword evidence="3" id="KW-1185">Reference proteome</keyword>
<evidence type="ECO:0000313" key="3">
    <source>
        <dbReference type="Proteomes" id="UP000008063"/>
    </source>
</evidence>
<dbReference type="OMA" id="MAWEREG"/>
<dbReference type="Pfam" id="PF00078">
    <property type="entry name" value="RVT_1"/>
    <property type="match status" value="1"/>
</dbReference>
<dbReference type="HOGENOM" id="CLU_000384_33_7_1"/>
<dbReference type="EMBL" id="GL945937">
    <property type="protein sequence ID" value="EGN91319.1"/>
    <property type="molecule type" value="Genomic_DNA"/>
</dbReference>
<feature type="domain" description="Reverse transcriptase" evidence="1">
    <location>
        <begin position="11"/>
        <end position="191"/>
    </location>
</feature>
<dbReference type="InParanoid" id="F8QK51"/>
<dbReference type="Proteomes" id="UP000008063">
    <property type="component" value="Unassembled WGS sequence"/>
</dbReference>
<dbReference type="InterPro" id="IPR043128">
    <property type="entry name" value="Rev_trsase/Diguanyl_cyclase"/>
</dbReference>
<dbReference type="InterPro" id="IPR000477">
    <property type="entry name" value="RT_dom"/>
</dbReference>
<dbReference type="Gene3D" id="3.30.70.270">
    <property type="match status" value="2"/>
</dbReference>
<gene>
    <name evidence="2" type="ORF">SERLA73DRAFT_157576</name>
</gene>
<feature type="non-terminal residue" evidence="2">
    <location>
        <position position="1"/>
    </location>
</feature>
<feature type="non-terminal residue" evidence="2">
    <location>
        <position position="228"/>
    </location>
</feature>
<dbReference type="PANTHER" id="PTHR24559:SF444">
    <property type="entry name" value="REVERSE TRANSCRIPTASE DOMAIN-CONTAINING PROTEIN"/>
    <property type="match status" value="1"/>
</dbReference>
<organism evidence="3">
    <name type="scientific">Serpula lacrymans var. lacrymans (strain S7.3)</name>
    <name type="common">Dry rot fungus</name>
    <dbReference type="NCBI Taxonomy" id="936435"/>
    <lineage>
        <taxon>Eukaryota</taxon>
        <taxon>Fungi</taxon>
        <taxon>Dikarya</taxon>
        <taxon>Basidiomycota</taxon>
        <taxon>Agaricomycotina</taxon>
        <taxon>Agaricomycetes</taxon>
        <taxon>Agaricomycetidae</taxon>
        <taxon>Boletales</taxon>
        <taxon>Coniophorineae</taxon>
        <taxon>Serpulaceae</taxon>
        <taxon>Serpula</taxon>
    </lineage>
</organism>
<dbReference type="STRING" id="936435.F8QK51"/>
<dbReference type="AlphaFoldDB" id="F8QK51"/>
<sequence>IHLDEFLKENLETGRIRVSKSPYASPFFFIKKKDGSLRPVQDYRKLNALTIKNRYTLPLISELINRLKGARFFTKLDVRWGYNNVRIKEGDEHKAAFRTNRGLFEPLVMFFGLTNSPATFQTMMDRLLRDLINEGSVIVYLDDIMIFTDSLEEHRKIVSKVLQILADNQLYLKPEKCEFEKKEVEYLGMIISHDTIRMDPLKVQAVAEWPIPRTKKELQSFLGFSNFY</sequence>
<dbReference type="CDD" id="cd01647">
    <property type="entry name" value="RT_LTR"/>
    <property type="match status" value="1"/>
</dbReference>
<proteinExistence type="predicted"/>
<dbReference type="SUPFAM" id="SSF56672">
    <property type="entry name" value="DNA/RNA polymerases"/>
    <property type="match status" value="1"/>
</dbReference>
<dbReference type="InterPro" id="IPR053134">
    <property type="entry name" value="RNA-dir_DNA_polymerase"/>
</dbReference>
<protein>
    <recommendedName>
        <fullName evidence="1">Reverse transcriptase domain-containing protein</fullName>
    </recommendedName>
</protein>
<dbReference type="Gene3D" id="3.10.10.10">
    <property type="entry name" value="HIV Type 1 Reverse Transcriptase, subunit A, domain 1"/>
    <property type="match status" value="1"/>
</dbReference>
<evidence type="ECO:0000259" key="1">
    <source>
        <dbReference type="PROSITE" id="PS50878"/>
    </source>
</evidence>
<dbReference type="PANTHER" id="PTHR24559">
    <property type="entry name" value="TRANSPOSON TY3-I GAG-POL POLYPROTEIN"/>
    <property type="match status" value="1"/>
</dbReference>
<name>F8QK51_SERL3</name>
<dbReference type="InterPro" id="IPR043502">
    <property type="entry name" value="DNA/RNA_pol_sf"/>
</dbReference>